<feature type="domain" description="IGFBP N-terminal" evidence="6">
    <location>
        <begin position="20"/>
        <end position="94"/>
    </location>
</feature>
<dbReference type="InterPro" id="IPR000867">
    <property type="entry name" value="IGFBP-like"/>
</dbReference>
<dbReference type="PANTHER" id="PTHR14186">
    <property type="entry name" value="INSULIN-LIKE GROWTH FACTOR BINDING PROTEIN-RELATED"/>
    <property type="match status" value="1"/>
</dbReference>
<sequence length="94" mass="10141">MVKVWLVTLVVLAVSLRATIGLRCRECGTYECRPPPRNCPAGTVKDVCNCCIVCAKGLNEECGGPWDLAGKCGNGLTCVKRTTSPNARGRCRRN</sequence>
<dbReference type="InterPro" id="IPR011390">
    <property type="entry name" value="IGFBP_rP_mac25"/>
</dbReference>
<dbReference type="PROSITE" id="PS51323">
    <property type="entry name" value="IGFBP_N_2"/>
    <property type="match status" value="1"/>
</dbReference>
<proteinExistence type="evidence at transcript level"/>
<reference evidence="7" key="1">
    <citation type="journal article" date="2016" name="Toxicon">
        <title>The first report on transcriptome analysis of the venom gland of Iranian scorpion, Hemiscorpius lepturus.</title>
        <authorList>
            <person name="Kazemi-Lomedasht F."/>
            <person name="Khalaj V."/>
            <person name="Bagheri K.P."/>
            <person name="Behdani M."/>
            <person name="Shahbazzadeh D."/>
        </authorList>
    </citation>
    <scope>NUCLEOTIDE SEQUENCE</scope>
    <source>
        <strain evidence="7">HLVPr10</strain>
        <tissue evidence="7">Venom gland</tissue>
    </source>
</reference>
<evidence type="ECO:0000256" key="3">
    <source>
        <dbReference type="ARBA" id="ARBA00022729"/>
    </source>
</evidence>
<dbReference type="Pfam" id="PF00219">
    <property type="entry name" value="IGFBP"/>
    <property type="match status" value="1"/>
</dbReference>
<evidence type="ECO:0000313" key="7">
    <source>
        <dbReference type="EMBL" id="API81351.1"/>
    </source>
</evidence>
<keyword evidence="4" id="KW-1015">Disulfide bond</keyword>
<dbReference type="InterPro" id="IPR009030">
    <property type="entry name" value="Growth_fac_rcpt_cys_sf"/>
</dbReference>
<dbReference type="GO" id="GO:0009966">
    <property type="term" value="P:regulation of signal transduction"/>
    <property type="evidence" value="ECO:0007669"/>
    <property type="project" value="TreeGrafter"/>
</dbReference>
<dbReference type="SUPFAM" id="SSF57184">
    <property type="entry name" value="Growth factor receptor domain"/>
    <property type="match status" value="1"/>
</dbReference>
<evidence type="ECO:0000256" key="1">
    <source>
        <dbReference type="ARBA" id="ARBA00004613"/>
    </source>
</evidence>
<comment type="subcellular location">
    <subcellularLocation>
        <location evidence="1">Secreted</location>
    </subcellularLocation>
</comment>
<evidence type="ECO:0000256" key="5">
    <source>
        <dbReference type="SAM" id="SignalP"/>
    </source>
</evidence>
<accession>A0A1L4BJ75</accession>
<dbReference type="PANTHER" id="PTHR14186:SF20">
    <property type="entry name" value="CYSTEINE-RICH MOTOR NEURON 1 PROTEIN-LIKE"/>
    <property type="match status" value="1"/>
</dbReference>
<keyword evidence="3 5" id="KW-0732">Signal</keyword>
<keyword evidence="2" id="KW-0964">Secreted</keyword>
<dbReference type="AlphaFoldDB" id="A0A1L4BJ75"/>
<dbReference type="Gene3D" id="4.10.40.20">
    <property type="match status" value="1"/>
</dbReference>
<dbReference type="GO" id="GO:0005520">
    <property type="term" value="F:insulin-like growth factor binding"/>
    <property type="evidence" value="ECO:0007669"/>
    <property type="project" value="InterPro"/>
</dbReference>
<feature type="signal peptide" evidence="5">
    <location>
        <begin position="1"/>
        <end position="21"/>
    </location>
</feature>
<organism evidence="7">
    <name type="scientific">Hemiscorpius lepturus</name>
    <name type="common">Scorpion</name>
    <dbReference type="NCBI Taxonomy" id="520031"/>
    <lineage>
        <taxon>Eukaryota</taxon>
        <taxon>Metazoa</taxon>
        <taxon>Ecdysozoa</taxon>
        <taxon>Arthropoda</taxon>
        <taxon>Chelicerata</taxon>
        <taxon>Arachnida</taxon>
        <taxon>Scorpiones</taxon>
        <taxon>Iurida</taxon>
        <taxon>Scorpionoidea</taxon>
        <taxon>Hemiscorpiidae</taxon>
    </lineage>
</organism>
<evidence type="ECO:0000256" key="4">
    <source>
        <dbReference type="ARBA" id="ARBA00023157"/>
    </source>
</evidence>
<evidence type="ECO:0000256" key="2">
    <source>
        <dbReference type="ARBA" id="ARBA00022525"/>
    </source>
</evidence>
<dbReference type="GO" id="GO:0001558">
    <property type="term" value="P:regulation of cell growth"/>
    <property type="evidence" value="ECO:0007669"/>
    <property type="project" value="InterPro"/>
</dbReference>
<feature type="chain" id="PRO_5012318023" evidence="5">
    <location>
        <begin position="22"/>
        <end position="94"/>
    </location>
</feature>
<dbReference type="GO" id="GO:0005576">
    <property type="term" value="C:extracellular region"/>
    <property type="evidence" value="ECO:0007669"/>
    <property type="project" value="UniProtKB-SubCell"/>
</dbReference>
<name>A0A1L4BJ75_HEMLE</name>
<evidence type="ECO:0000259" key="6">
    <source>
        <dbReference type="PROSITE" id="PS51323"/>
    </source>
</evidence>
<dbReference type="SMART" id="SM00121">
    <property type="entry name" value="IB"/>
    <property type="match status" value="1"/>
</dbReference>
<protein>
    <submittedName>
        <fullName evidence="7">Venom toxin</fullName>
    </submittedName>
</protein>
<dbReference type="EMBL" id="KX924488">
    <property type="protein sequence ID" value="API81351.1"/>
    <property type="molecule type" value="mRNA"/>
</dbReference>